<accession>A0ABQ1P5D9</accession>
<dbReference type="Pfam" id="PF10979">
    <property type="entry name" value="DUF2786"/>
    <property type="match status" value="1"/>
</dbReference>
<dbReference type="PIRSF" id="PIRSF028111">
    <property type="entry name" value="UCP028111"/>
    <property type="match status" value="1"/>
</dbReference>
<feature type="domain" description="DUF7168" evidence="3">
    <location>
        <begin position="58"/>
        <end position="184"/>
    </location>
</feature>
<name>A0ABQ1P5D9_9GAMM</name>
<dbReference type="InterPro" id="IPR016868">
    <property type="entry name" value="Phage_B3_Orf5"/>
</dbReference>
<feature type="region of interest" description="Disordered" evidence="1">
    <location>
        <begin position="212"/>
        <end position="233"/>
    </location>
</feature>
<keyword evidence="5" id="KW-1185">Reference proteome</keyword>
<reference evidence="5" key="1">
    <citation type="journal article" date="2019" name="Int. J. Syst. Evol. Microbiol.">
        <title>The Global Catalogue of Microorganisms (GCM) 10K type strain sequencing project: providing services to taxonomists for standard genome sequencing and annotation.</title>
        <authorList>
            <consortium name="The Broad Institute Genomics Platform"/>
            <consortium name="The Broad Institute Genome Sequencing Center for Infectious Disease"/>
            <person name="Wu L."/>
            <person name="Ma J."/>
        </authorList>
    </citation>
    <scope>NUCLEOTIDE SEQUENCE [LARGE SCALE GENOMIC DNA]</scope>
    <source>
        <strain evidence="5">CGMCC 1.12482</strain>
    </source>
</reference>
<dbReference type="Proteomes" id="UP000638188">
    <property type="component" value="Unassembled WGS sequence"/>
</dbReference>
<feature type="domain" description="DUF2786" evidence="2">
    <location>
        <begin position="7"/>
        <end position="45"/>
    </location>
</feature>
<evidence type="ECO:0008006" key="6">
    <source>
        <dbReference type="Google" id="ProtNLM"/>
    </source>
</evidence>
<dbReference type="RefSeq" id="WP_150277549.1">
    <property type="nucleotide sequence ID" value="NZ_BMFF01000001.1"/>
</dbReference>
<evidence type="ECO:0000313" key="4">
    <source>
        <dbReference type="EMBL" id="GGC87102.1"/>
    </source>
</evidence>
<organism evidence="4 5">
    <name type="scientific">Halopseudomonas salina</name>
    <dbReference type="NCBI Taxonomy" id="1323744"/>
    <lineage>
        <taxon>Bacteria</taxon>
        <taxon>Pseudomonadati</taxon>
        <taxon>Pseudomonadota</taxon>
        <taxon>Gammaproteobacteria</taxon>
        <taxon>Pseudomonadales</taxon>
        <taxon>Pseudomonadaceae</taxon>
        <taxon>Halopseudomonas</taxon>
    </lineage>
</organism>
<dbReference type="EMBL" id="BMFF01000001">
    <property type="protein sequence ID" value="GGC87102.1"/>
    <property type="molecule type" value="Genomic_DNA"/>
</dbReference>
<dbReference type="InterPro" id="IPR024498">
    <property type="entry name" value="DUF2786"/>
</dbReference>
<evidence type="ECO:0000256" key="1">
    <source>
        <dbReference type="SAM" id="MobiDB-lite"/>
    </source>
</evidence>
<dbReference type="InterPro" id="IPR055592">
    <property type="entry name" value="DUF7168"/>
</dbReference>
<evidence type="ECO:0000259" key="3">
    <source>
        <dbReference type="Pfam" id="PF23771"/>
    </source>
</evidence>
<protein>
    <recommendedName>
        <fullName evidence="6">DUF2786 domain-containing protein</fullName>
    </recommendedName>
</protein>
<evidence type="ECO:0000259" key="2">
    <source>
        <dbReference type="Pfam" id="PF10979"/>
    </source>
</evidence>
<comment type="caution">
    <text evidence="4">The sequence shown here is derived from an EMBL/GenBank/DDBJ whole genome shotgun (WGS) entry which is preliminary data.</text>
</comment>
<proteinExistence type="predicted"/>
<evidence type="ECO:0000313" key="5">
    <source>
        <dbReference type="Proteomes" id="UP000638188"/>
    </source>
</evidence>
<sequence>MKTENERILAKVRKCMALASSANEHEAAAALRQARKLMDIHGLSEEHVELSALGLERIASEHARKPLWTQALLTLVGRAFQCSVFSGYYTTSFVGRAENAQIAAFTAAVLMRQIKQARKRFLEERVSNAYTPAQKKKLSQGYCEGWVSAVQAKVREFAAPLREEDDQKHTRFMEEIHKKEIKEARQSKSATKGNKLAAMAAAIGAQDGESVQLHTPVNGSAPLPALSFQRETA</sequence>
<gene>
    <name evidence="4" type="ORF">GCM10007418_03630</name>
</gene>
<dbReference type="Pfam" id="PF23771">
    <property type="entry name" value="DUF7168"/>
    <property type="match status" value="1"/>
</dbReference>